<comment type="caution">
    <text evidence="2">The sequence shown here is derived from an EMBL/GenBank/DDBJ whole genome shotgun (WGS) entry which is preliminary data.</text>
</comment>
<gene>
    <name evidence="2" type="primary">gb02301</name>
    <name evidence="2" type="ORF">PR202_gb02301</name>
</gene>
<feature type="region of interest" description="Disordered" evidence="1">
    <location>
        <begin position="39"/>
        <end position="58"/>
    </location>
</feature>
<protein>
    <submittedName>
        <fullName evidence="2">Uncharacterized protein</fullName>
    </submittedName>
</protein>
<dbReference type="AlphaFoldDB" id="A0AAV5DYM4"/>
<evidence type="ECO:0000313" key="2">
    <source>
        <dbReference type="EMBL" id="GJN15391.1"/>
    </source>
</evidence>
<evidence type="ECO:0000313" key="3">
    <source>
        <dbReference type="Proteomes" id="UP001054889"/>
    </source>
</evidence>
<reference evidence="2" key="1">
    <citation type="journal article" date="2018" name="DNA Res.">
        <title>Multiple hybrid de novo genome assembly of finger millet, an orphan allotetraploid crop.</title>
        <authorList>
            <person name="Hatakeyama M."/>
            <person name="Aluri S."/>
            <person name="Balachadran M.T."/>
            <person name="Sivarajan S.R."/>
            <person name="Patrignani A."/>
            <person name="Gruter S."/>
            <person name="Poveda L."/>
            <person name="Shimizu-Inatsugi R."/>
            <person name="Baeten J."/>
            <person name="Francoijs K.J."/>
            <person name="Nataraja K.N."/>
            <person name="Reddy Y.A.N."/>
            <person name="Phadnis S."/>
            <person name="Ravikumar R.L."/>
            <person name="Schlapbach R."/>
            <person name="Sreeman S.M."/>
            <person name="Shimizu K.K."/>
        </authorList>
    </citation>
    <scope>NUCLEOTIDE SEQUENCE</scope>
</reference>
<dbReference type="Proteomes" id="UP001054889">
    <property type="component" value="Unassembled WGS sequence"/>
</dbReference>
<evidence type="ECO:0000256" key="1">
    <source>
        <dbReference type="SAM" id="MobiDB-lite"/>
    </source>
</evidence>
<keyword evidence="3" id="KW-1185">Reference proteome</keyword>
<reference evidence="2" key="2">
    <citation type="submission" date="2021-12" db="EMBL/GenBank/DDBJ databases">
        <title>Resequencing data analysis of finger millet.</title>
        <authorList>
            <person name="Hatakeyama M."/>
            <person name="Aluri S."/>
            <person name="Balachadran M.T."/>
            <person name="Sivarajan S.R."/>
            <person name="Poveda L."/>
            <person name="Shimizu-Inatsugi R."/>
            <person name="Schlapbach R."/>
            <person name="Sreeman S.M."/>
            <person name="Shimizu K.K."/>
        </authorList>
    </citation>
    <scope>NUCLEOTIDE SEQUENCE</scope>
</reference>
<sequence length="134" mass="15344">MCSCGPTKRIQGKRMLRQLPPQHHLLQQLTSLQNQSHLPERCSHQSPKMSSANSTNGCWKRSGRPSLAMLQRRRNLMRRRPFSRSSSELNPSRACKLTSCHLDLVSGVSPGMWFEPDWICYKHITVLSCKLMSP</sequence>
<organism evidence="2 3">
    <name type="scientific">Eleusine coracana subsp. coracana</name>
    <dbReference type="NCBI Taxonomy" id="191504"/>
    <lineage>
        <taxon>Eukaryota</taxon>
        <taxon>Viridiplantae</taxon>
        <taxon>Streptophyta</taxon>
        <taxon>Embryophyta</taxon>
        <taxon>Tracheophyta</taxon>
        <taxon>Spermatophyta</taxon>
        <taxon>Magnoliopsida</taxon>
        <taxon>Liliopsida</taxon>
        <taxon>Poales</taxon>
        <taxon>Poaceae</taxon>
        <taxon>PACMAD clade</taxon>
        <taxon>Chloridoideae</taxon>
        <taxon>Cynodonteae</taxon>
        <taxon>Eleusininae</taxon>
        <taxon>Eleusine</taxon>
    </lineage>
</organism>
<proteinExistence type="predicted"/>
<accession>A0AAV5DYM4</accession>
<name>A0AAV5DYM4_ELECO</name>
<dbReference type="EMBL" id="BQKI01000071">
    <property type="protein sequence ID" value="GJN15391.1"/>
    <property type="molecule type" value="Genomic_DNA"/>
</dbReference>
<feature type="compositionally biased region" description="Polar residues" evidence="1">
    <location>
        <begin position="44"/>
        <end position="57"/>
    </location>
</feature>